<feature type="transmembrane region" description="Helical" evidence="1">
    <location>
        <begin position="93"/>
        <end position="112"/>
    </location>
</feature>
<dbReference type="Gene3D" id="3.30.70.270">
    <property type="match status" value="1"/>
</dbReference>
<dbReference type="CDD" id="cd01949">
    <property type="entry name" value="GGDEF"/>
    <property type="match status" value="1"/>
</dbReference>
<dbReference type="PANTHER" id="PTHR45138:SF9">
    <property type="entry name" value="DIGUANYLATE CYCLASE DGCM-RELATED"/>
    <property type="match status" value="1"/>
</dbReference>
<feature type="transmembrane region" description="Helical" evidence="1">
    <location>
        <begin position="6"/>
        <end position="28"/>
    </location>
</feature>
<name>A0ABT4CD86_9ACTN</name>
<keyword evidence="1" id="KW-0472">Membrane</keyword>
<feature type="transmembrane region" description="Helical" evidence="1">
    <location>
        <begin position="162"/>
        <end position="181"/>
    </location>
</feature>
<dbReference type="SUPFAM" id="SSF55073">
    <property type="entry name" value="Nucleotide cyclase"/>
    <property type="match status" value="1"/>
</dbReference>
<evidence type="ECO:0000313" key="3">
    <source>
        <dbReference type="EMBL" id="MCY4726356.1"/>
    </source>
</evidence>
<dbReference type="RefSeq" id="WP_268111208.1">
    <property type="nucleotide sequence ID" value="NZ_JAPPUX010000002.1"/>
</dbReference>
<keyword evidence="1" id="KW-0812">Transmembrane</keyword>
<organism evidence="3 4">
    <name type="scientific">Nocardioides pini</name>
    <dbReference type="NCBI Taxonomy" id="2975053"/>
    <lineage>
        <taxon>Bacteria</taxon>
        <taxon>Bacillati</taxon>
        <taxon>Actinomycetota</taxon>
        <taxon>Actinomycetes</taxon>
        <taxon>Propionibacteriales</taxon>
        <taxon>Nocardioidaceae</taxon>
        <taxon>Nocardioides</taxon>
    </lineage>
</organism>
<dbReference type="Proteomes" id="UP001074726">
    <property type="component" value="Unassembled WGS sequence"/>
</dbReference>
<dbReference type="InterPro" id="IPR043128">
    <property type="entry name" value="Rev_trsase/Diguanyl_cyclase"/>
</dbReference>
<dbReference type="SMART" id="SM00267">
    <property type="entry name" value="GGDEF"/>
    <property type="match status" value="1"/>
</dbReference>
<keyword evidence="4" id="KW-1185">Reference proteome</keyword>
<sequence>MTLDTASLRVSFALVALTLVVLFYVITYRTGRSAYAAWWCASLALFLVGASAYLLAGTTHQAWANPLGNALITLGAGCVWAGSRSLRRDRHALPRWLLAFAPLVVGVMSLLGDPADDAWSGGEFFLAAMWIQLGLAGMELGVLVRGANADAHPDAYAYRRTVWALLLACCTVAAFYLGRWVAFLAVGPDRPLFTTFFGEQVTTLATTVLLATVSFSMSTLSEEQQKEALRDTAARDGLTGLLNRTAFFQLAEAARERALGDAAGGSLVMADLDHFKQLNDQYGHQAGDRALVAFADCCRSAVRSADLVARYGGEEFVILLPGADAARADEVARAISTGLARRSEPDLPLPTVSFGVAELDPALSLDEMVQRADTALYRAKTTGRDRTVHYTTEIAP</sequence>
<dbReference type="PANTHER" id="PTHR45138">
    <property type="entry name" value="REGULATORY COMPONENTS OF SENSORY TRANSDUCTION SYSTEM"/>
    <property type="match status" value="1"/>
</dbReference>
<feature type="transmembrane region" description="Helical" evidence="1">
    <location>
        <begin position="124"/>
        <end position="142"/>
    </location>
</feature>
<keyword evidence="1" id="KW-1133">Transmembrane helix</keyword>
<feature type="transmembrane region" description="Helical" evidence="1">
    <location>
        <begin position="62"/>
        <end position="81"/>
    </location>
</feature>
<feature type="domain" description="GGDEF" evidence="2">
    <location>
        <begin position="263"/>
        <end position="392"/>
    </location>
</feature>
<dbReference type="InterPro" id="IPR029787">
    <property type="entry name" value="Nucleotide_cyclase"/>
</dbReference>
<comment type="caution">
    <text evidence="3">The sequence shown here is derived from an EMBL/GenBank/DDBJ whole genome shotgun (WGS) entry which is preliminary data.</text>
</comment>
<accession>A0ABT4CD86</accession>
<evidence type="ECO:0000256" key="1">
    <source>
        <dbReference type="SAM" id="Phobius"/>
    </source>
</evidence>
<protein>
    <submittedName>
        <fullName evidence="3">GGDEF domain-containing protein</fullName>
    </submittedName>
</protein>
<dbReference type="Pfam" id="PF00990">
    <property type="entry name" value="GGDEF"/>
    <property type="match status" value="1"/>
</dbReference>
<gene>
    <name evidence="3" type="ORF">NYO98_08700</name>
</gene>
<dbReference type="EMBL" id="JAPPUX010000002">
    <property type="protein sequence ID" value="MCY4726356.1"/>
    <property type="molecule type" value="Genomic_DNA"/>
</dbReference>
<reference evidence="3" key="1">
    <citation type="submission" date="2022-08" db="EMBL/GenBank/DDBJ databases">
        <title>Genome sequencing of Nocardioides sp. STR2.</title>
        <authorList>
            <person name="So Y."/>
        </authorList>
    </citation>
    <scope>NUCLEOTIDE SEQUENCE</scope>
    <source>
        <strain evidence="3">STR2</strain>
    </source>
</reference>
<dbReference type="NCBIfam" id="TIGR00254">
    <property type="entry name" value="GGDEF"/>
    <property type="match status" value="1"/>
</dbReference>
<proteinExistence type="predicted"/>
<feature type="transmembrane region" description="Helical" evidence="1">
    <location>
        <begin position="35"/>
        <end position="56"/>
    </location>
</feature>
<dbReference type="InterPro" id="IPR050469">
    <property type="entry name" value="Diguanylate_Cyclase"/>
</dbReference>
<dbReference type="InterPro" id="IPR000160">
    <property type="entry name" value="GGDEF_dom"/>
</dbReference>
<evidence type="ECO:0000313" key="4">
    <source>
        <dbReference type="Proteomes" id="UP001074726"/>
    </source>
</evidence>
<dbReference type="PROSITE" id="PS50887">
    <property type="entry name" value="GGDEF"/>
    <property type="match status" value="1"/>
</dbReference>
<evidence type="ECO:0000259" key="2">
    <source>
        <dbReference type="PROSITE" id="PS50887"/>
    </source>
</evidence>